<keyword evidence="2" id="KW-1185">Reference proteome</keyword>
<dbReference type="EMBL" id="JAPWTJ010000351">
    <property type="protein sequence ID" value="KAJ8979310.1"/>
    <property type="molecule type" value="Genomic_DNA"/>
</dbReference>
<protein>
    <submittedName>
        <fullName evidence="1">Uncharacterized protein</fullName>
    </submittedName>
</protein>
<comment type="caution">
    <text evidence="1">The sequence shown here is derived from an EMBL/GenBank/DDBJ whole genome shotgun (WGS) entry which is preliminary data.</text>
</comment>
<dbReference type="Proteomes" id="UP001162164">
    <property type="component" value="Unassembled WGS sequence"/>
</dbReference>
<sequence>MYSRIQEMSPNSYQRLAISHPFIAGGSFINIFDDETRLIRAQTASLLRRVHDPVPRVSRFSWPLEVTSRVSPDLFLVFREKVTTNKKFCLSHNVTVIAPAINSTGCLKKYERRNSSLVSKLPLPVATPRSAILSCNPYRIE</sequence>
<proteinExistence type="predicted"/>
<name>A0ABQ9JPZ7_9CUCU</name>
<accession>A0ABQ9JPZ7</accession>
<evidence type="ECO:0000313" key="1">
    <source>
        <dbReference type="EMBL" id="KAJ8979310.1"/>
    </source>
</evidence>
<organism evidence="1 2">
    <name type="scientific">Molorchus minor</name>
    <dbReference type="NCBI Taxonomy" id="1323400"/>
    <lineage>
        <taxon>Eukaryota</taxon>
        <taxon>Metazoa</taxon>
        <taxon>Ecdysozoa</taxon>
        <taxon>Arthropoda</taxon>
        <taxon>Hexapoda</taxon>
        <taxon>Insecta</taxon>
        <taxon>Pterygota</taxon>
        <taxon>Neoptera</taxon>
        <taxon>Endopterygota</taxon>
        <taxon>Coleoptera</taxon>
        <taxon>Polyphaga</taxon>
        <taxon>Cucujiformia</taxon>
        <taxon>Chrysomeloidea</taxon>
        <taxon>Cerambycidae</taxon>
        <taxon>Lamiinae</taxon>
        <taxon>Monochamini</taxon>
        <taxon>Molorchus</taxon>
    </lineage>
</organism>
<reference evidence="1" key="1">
    <citation type="journal article" date="2023" name="Insect Mol. Biol.">
        <title>Genome sequencing provides insights into the evolution of gene families encoding plant cell wall-degrading enzymes in longhorned beetles.</title>
        <authorList>
            <person name="Shin N.R."/>
            <person name="Okamura Y."/>
            <person name="Kirsch R."/>
            <person name="Pauchet Y."/>
        </authorList>
    </citation>
    <scope>NUCLEOTIDE SEQUENCE</scope>
    <source>
        <strain evidence="1">MMC_N1</strain>
    </source>
</reference>
<evidence type="ECO:0000313" key="2">
    <source>
        <dbReference type="Proteomes" id="UP001162164"/>
    </source>
</evidence>
<gene>
    <name evidence="1" type="ORF">NQ317_004069</name>
</gene>